<dbReference type="InterPro" id="IPR018333">
    <property type="entry name" value="Squalene_cyclase"/>
</dbReference>
<dbReference type="InterPro" id="IPR032696">
    <property type="entry name" value="SQ_cyclase_C"/>
</dbReference>
<evidence type="ECO:0000256" key="1">
    <source>
        <dbReference type="ARBA" id="ARBA00022737"/>
    </source>
</evidence>
<dbReference type="SFLD" id="SFLDG01016">
    <property type="entry name" value="Prenyltransferase_Like_2"/>
    <property type="match status" value="1"/>
</dbReference>
<dbReference type="NCBIfam" id="TIGR01787">
    <property type="entry name" value="squalene_cyclas"/>
    <property type="match status" value="1"/>
</dbReference>
<evidence type="ECO:0000313" key="7">
    <source>
        <dbReference type="EMBL" id="OJJ43889.1"/>
    </source>
</evidence>
<dbReference type="Gene3D" id="1.50.10.20">
    <property type="match status" value="2"/>
</dbReference>
<dbReference type="STRING" id="1073090.A0A1L9S9S7"/>
<evidence type="ECO:0000259" key="5">
    <source>
        <dbReference type="Pfam" id="PF13243"/>
    </source>
</evidence>
<dbReference type="Pfam" id="PF13249">
    <property type="entry name" value="SQHop_cyclase_N"/>
    <property type="match status" value="1"/>
</dbReference>
<keyword evidence="2 3" id="KW-0413">Isomerase</keyword>
<dbReference type="GO" id="GO:0016866">
    <property type="term" value="F:intramolecular transferase activity"/>
    <property type="evidence" value="ECO:0007669"/>
    <property type="project" value="InterPro"/>
</dbReference>
<dbReference type="VEuPathDB" id="FungiDB:ASPZODRAFT_135926"/>
<evidence type="ECO:0000256" key="4">
    <source>
        <dbReference type="SAM" id="Phobius"/>
    </source>
</evidence>
<keyword evidence="4" id="KW-0812">Transmembrane</keyword>
<dbReference type="InterPro" id="IPR032697">
    <property type="entry name" value="SQ_cyclase_N"/>
</dbReference>
<proteinExistence type="inferred from homology"/>
<dbReference type="CDD" id="cd02892">
    <property type="entry name" value="SQCY_1"/>
    <property type="match status" value="1"/>
</dbReference>
<accession>A0A1L9S9S7</accession>
<dbReference type="NCBIfam" id="TIGR01507">
    <property type="entry name" value="hopene_cyclase"/>
    <property type="match status" value="1"/>
</dbReference>
<dbReference type="SUPFAM" id="SSF48239">
    <property type="entry name" value="Terpenoid cyclases/Protein prenyltransferases"/>
    <property type="match status" value="2"/>
</dbReference>
<gene>
    <name evidence="7" type="ORF">ASPZODRAFT_135926</name>
</gene>
<dbReference type="AlphaFoldDB" id="A0A1L9S9S7"/>
<dbReference type="RefSeq" id="XP_022578399.1">
    <property type="nucleotide sequence ID" value="XM_022723937.1"/>
</dbReference>
<dbReference type="EMBL" id="KV878350">
    <property type="protein sequence ID" value="OJJ43889.1"/>
    <property type="molecule type" value="Genomic_DNA"/>
</dbReference>
<organism evidence="7 8">
    <name type="scientific">Penicilliopsis zonata CBS 506.65</name>
    <dbReference type="NCBI Taxonomy" id="1073090"/>
    <lineage>
        <taxon>Eukaryota</taxon>
        <taxon>Fungi</taxon>
        <taxon>Dikarya</taxon>
        <taxon>Ascomycota</taxon>
        <taxon>Pezizomycotina</taxon>
        <taxon>Eurotiomycetes</taxon>
        <taxon>Eurotiomycetidae</taxon>
        <taxon>Eurotiales</taxon>
        <taxon>Aspergillaceae</taxon>
        <taxon>Penicilliopsis</taxon>
    </lineage>
</organism>
<feature type="domain" description="Squalene cyclase C-terminal" evidence="5">
    <location>
        <begin position="336"/>
        <end position="679"/>
    </location>
</feature>
<sequence length="693" mass="77007">MATATATSTYASMSKVSNDDLVQDAQQALERATAYSFHHRHDDGHWYGELKSNATITAEYVMLRYILQLDLSADRAAFITYFLTDQNADGSWGIAPHYPGDVSTSTEAYFALKLLGLRPDRAEMRRARAFIISAGGVAAVRIFTRLFLATFGLFPWKAVPELPAELILLPNSAPMSIYRFSSWARGTIVPLLLIRHHQPIFSLPNGRSETNDYLDELWCNAAEKAVPYAPPLLTLLRTDLVASAYAAADSVLRWLGGLRASPTRGYARRCCVQWILEHQEVDGDLGGIFPPMHHGLLALFLEGFELDEAPIRKFLDAMERFAWQDQRGGKRIQACVSPVWDTILTVIGLCDAGVPTGLVDRSIEWIQARQLLDPHGDWRIYRPSLAPGGWSFEYSNTWYPDVDDTAAAVLALIKHDPRACRSFSVLRAVEWILGMQNGDGGWGAFDVENDRLYLNKIPFSDMDSLSDPSTADVTGRIVEAFGLFLKMQASSVPPVPMDVIDRVTAACERALLYLARIQETTGAWYGRWGANYIYGTSNVLGGLAYFAVRDNDPGQVDVGVQDAIQSAVDWLTSIQNADGGWGETLLSYREPQMAGRGPSCASQTAWALMGLLAHRPVSDTSIRRGIRYLVRMQACDQECKGQATWHETYYTGTGFPKHFYLGYALYPHYFPMMALGRYVNAANVKGLSLQIGF</sequence>
<feature type="domain" description="Squalene cyclase N-terminal" evidence="6">
    <location>
        <begin position="30"/>
        <end position="326"/>
    </location>
</feature>
<reference evidence="8" key="1">
    <citation type="journal article" date="2017" name="Genome Biol.">
        <title>Comparative genomics reveals high biological diversity and specific adaptations in the industrially and medically important fungal genus Aspergillus.</title>
        <authorList>
            <person name="de Vries R.P."/>
            <person name="Riley R."/>
            <person name="Wiebenga A."/>
            <person name="Aguilar-Osorio G."/>
            <person name="Amillis S."/>
            <person name="Uchima C.A."/>
            <person name="Anderluh G."/>
            <person name="Asadollahi M."/>
            <person name="Askin M."/>
            <person name="Barry K."/>
            <person name="Battaglia E."/>
            <person name="Bayram O."/>
            <person name="Benocci T."/>
            <person name="Braus-Stromeyer S.A."/>
            <person name="Caldana C."/>
            <person name="Canovas D."/>
            <person name="Cerqueira G.C."/>
            <person name="Chen F."/>
            <person name="Chen W."/>
            <person name="Choi C."/>
            <person name="Clum A."/>
            <person name="Dos Santos R.A."/>
            <person name="Damasio A.R."/>
            <person name="Diallinas G."/>
            <person name="Emri T."/>
            <person name="Fekete E."/>
            <person name="Flipphi M."/>
            <person name="Freyberg S."/>
            <person name="Gallo A."/>
            <person name="Gournas C."/>
            <person name="Habgood R."/>
            <person name="Hainaut M."/>
            <person name="Harispe M.L."/>
            <person name="Henrissat B."/>
            <person name="Hilden K.S."/>
            <person name="Hope R."/>
            <person name="Hossain A."/>
            <person name="Karabika E."/>
            <person name="Karaffa L."/>
            <person name="Karanyi Z."/>
            <person name="Krasevec N."/>
            <person name="Kuo A."/>
            <person name="Kusch H."/>
            <person name="LaButti K."/>
            <person name="Lagendijk E.L."/>
            <person name="Lapidus A."/>
            <person name="Levasseur A."/>
            <person name="Lindquist E."/>
            <person name="Lipzen A."/>
            <person name="Logrieco A.F."/>
            <person name="MacCabe A."/>
            <person name="Maekelae M.R."/>
            <person name="Malavazi I."/>
            <person name="Melin P."/>
            <person name="Meyer V."/>
            <person name="Mielnichuk N."/>
            <person name="Miskei M."/>
            <person name="Molnar A.P."/>
            <person name="Mule G."/>
            <person name="Ngan C.Y."/>
            <person name="Orejas M."/>
            <person name="Orosz E."/>
            <person name="Ouedraogo J.P."/>
            <person name="Overkamp K.M."/>
            <person name="Park H.-S."/>
            <person name="Perrone G."/>
            <person name="Piumi F."/>
            <person name="Punt P.J."/>
            <person name="Ram A.F."/>
            <person name="Ramon A."/>
            <person name="Rauscher S."/>
            <person name="Record E."/>
            <person name="Riano-Pachon D.M."/>
            <person name="Robert V."/>
            <person name="Roehrig J."/>
            <person name="Ruller R."/>
            <person name="Salamov A."/>
            <person name="Salih N.S."/>
            <person name="Samson R.A."/>
            <person name="Sandor E."/>
            <person name="Sanguinetti M."/>
            <person name="Schuetze T."/>
            <person name="Sepcic K."/>
            <person name="Shelest E."/>
            <person name="Sherlock G."/>
            <person name="Sophianopoulou V."/>
            <person name="Squina F.M."/>
            <person name="Sun H."/>
            <person name="Susca A."/>
            <person name="Todd R.B."/>
            <person name="Tsang A."/>
            <person name="Unkles S.E."/>
            <person name="van de Wiele N."/>
            <person name="van Rossen-Uffink D."/>
            <person name="Oliveira J.V."/>
            <person name="Vesth T.C."/>
            <person name="Visser J."/>
            <person name="Yu J.-H."/>
            <person name="Zhou M."/>
            <person name="Andersen M.R."/>
            <person name="Archer D.B."/>
            <person name="Baker S.E."/>
            <person name="Benoit I."/>
            <person name="Brakhage A.A."/>
            <person name="Braus G.H."/>
            <person name="Fischer R."/>
            <person name="Frisvad J.C."/>
            <person name="Goldman G.H."/>
            <person name="Houbraken J."/>
            <person name="Oakley B."/>
            <person name="Pocsi I."/>
            <person name="Scazzocchio C."/>
            <person name="Seiboth B."/>
            <person name="vanKuyk P.A."/>
            <person name="Wortman J."/>
            <person name="Dyer P.S."/>
            <person name="Grigoriev I.V."/>
        </authorList>
    </citation>
    <scope>NUCLEOTIDE SEQUENCE [LARGE SCALE GENOMIC DNA]</scope>
    <source>
        <strain evidence="8">CBS 506.65</strain>
    </source>
</reference>
<dbReference type="PANTHER" id="PTHR11764">
    <property type="entry name" value="TERPENE CYCLASE/MUTASE FAMILY MEMBER"/>
    <property type="match status" value="1"/>
</dbReference>
<feature type="transmembrane region" description="Helical" evidence="4">
    <location>
        <begin position="129"/>
        <end position="156"/>
    </location>
</feature>
<dbReference type="GO" id="GO:0016104">
    <property type="term" value="P:triterpenoid biosynthetic process"/>
    <property type="evidence" value="ECO:0007669"/>
    <property type="project" value="InterPro"/>
</dbReference>
<evidence type="ECO:0000259" key="6">
    <source>
        <dbReference type="Pfam" id="PF13249"/>
    </source>
</evidence>
<dbReference type="Proteomes" id="UP000184188">
    <property type="component" value="Unassembled WGS sequence"/>
</dbReference>
<name>A0A1L9S9S7_9EURO</name>
<dbReference type="PANTHER" id="PTHR11764:SF82">
    <property type="entry name" value="TERPENE CYCLASE_MUTASE FAMILY MEMBER"/>
    <property type="match status" value="1"/>
</dbReference>
<dbReference type="Pfam" id="PF13243">
    <property type="entry name" value="SQHop_cyclase_C"/>
    <property type="match status" value="1"/>
</dbReference>
<dbReference type="GO" id="GO:0005811">
    <property type="term" value="C:lipid droplet"/>
    <property type="evidence" value="ECO:0007669"/>
    <property type="project" value="InterPro"/>
</dbReference>
<dbReference type="EC" id="5.4.99.-" evidence="3"/>
<comment type="similarity">
    <text evidence="3">Belongs to the terpene cyclase/mutase family.</text>
</comment>
<dbReference type="OrthoDB" id="21502at2759"/>
<keyword evidence="4" id="KW-1133">Transmembrane helix</keyword>
<dbReference type="GeneID" id="34610402"/>
<protein>
    <recommendedName>
        <fullName evidence="3">Terpene cyclase/mutase family member</fullName>
        <ecNumber evidence="3">5.4.99.-</ecNumber>
    </recommendedName>
</protein>
<evidence type="ECO:0000256" key="2">
    <source>
        <dbReference type="ARBA" id="ARBA00023235"/>
    </source>
</evidence>
<dbReference type="InterPro" id="IPR008930">
    <property type="entry name" value="Terpenoid_cyclase/PrenylTrfase"/>
</dbReference>
<evidence type="ECO:0000256" key="3">
    <source>
        <dbReference type="RuleBase" id="RU362003"/>
    </source>
</evidence>
<keyword evidence="4" id="KW-0472">Membrane</keyword>
<evidence type="ECO:0000313" key="8">
    <source>
        <dbReference type="Proteomes" id="UP000184188"/>
    </source>
</evidence>
<keyword evidence="1" id="KW-0677">Repeat</keyword>
<keyword evidence="8" id="KW-1185">Reference proteome</keyword>
<dbReference type="InterPro" id="IPR006400">
    <property type="entry name" value="Hopene-cyclase"/>
</dbReference>